<organism evidence="2 3">
    <name type="scientific">Habropoda laboriosa</name>
    <dbReference type="NCBI Taxonomy" id="597456"/>
    <lineage>
        <taxon>Eukaryota</taxon>
        <taxon>Metazoa</taxon>
        <taxon>Ecdysozoa</taxon>
        <taxon>Arthropoda</taxon>
        <taxon>Hexapoda</taxon>
        <taxon>Insecta</taxon>
        <taxon>Pterygota</taxon>
        <taxon>Neoptera</taxon>
        <taxon>Endopterygota</taxon>
        <taxon>Hymenoptera</taxon>
        <taxon>Apocrita</taxon>
        <taxon>Aculeata</taxon>
        <taxon>Apoidea</taxon>
        <taxon>Anthophila</taxon>
        <taxon>Apidae</taxon>
        <taxon>Habropoda</taxon>
    </lineage>
</organism>
<protein>
    <submittedName>
        <fullName evidence="2">Uncharacterized protein</fullName>
    </submittedName>
</protein>
<dbReference type="AlphaFoldDB" id="A0A0L7R785"/>
<evidence type="ECO:0000313" key="3">
    <source>
        <dbReference type="Proteomes" id="UP000053825"/>
    </source>
</evidence>
<keyword evidence="1" id="KW-1133">Transmembrane helix</keyword>
<dbReference type="Proteomes" id="UP000053825">
    <property type="component" value="Unassembled WGS sequence"/>
</dbReference>
<proteinExistence type="predicted"/>
<keyword evidence="3" id="KW-1185">Reference proteome</keyword>
<reference evidence="2 3" key="1">
    <citation type="submission" date="2015-07" db="EMBL/GenBank/DDBJ databases">
        <title>The genome of Habropoda laboriosa.</title>
        <authorList>
            <person name="Pan H."/>
            <person name="Kapheim K."/>
        </authorList>
    </citation>
    <scope>NUCLEOTIDE SEQUENCE [LARGE SCALE GENOMIC DNA]</scope>
    <source>
        <strain evidence="2">0110345459</strain>
    </source>
</reference>
<evidence type="ECO:0000256" key="1">
    <source>
        <dbReference type="SAM" id="Phobius"/>
    </source>
</evidence>
<keyword evidence="1" id="KW-0472">Membrane</keyword>
<accession>A0A0L7R785</accession>
<evidence type="ECO:0000313" key="2">
    <source>
        <dbReference type="EMBL" id="KOC66735.1"/>
    </source>
</evidence>
<keyword evidence="1" id="KW-0812">Transmembrane</keyword>
<dbReference type="EMBL" id="KQ414642">
    <property type="protein sequence ID" value="KOC66735.1"/>
    <property type="molecule type" value="Genomic_DNA"/>
</dbReference>
<name>A0A0L7R785_9HYME</name>
<sequence length="71" mass="8443">MSDTSVISILCLYSVFMLLHFAVIDTHNMVKEIKYQRWRKLVCVSECLKECIQKPREKDKRRNYSIADNCT</sequence>
<gene>
    <name evidence="2" type="ORF">WH47_00428</name>
</gene>
<feature type="transmembrane region" description="Helical" evidence="1">
    <location>
        <begin position="6"/>
        <end position="24"/>
    </location>
</feature>